<dbReference type="EMBL" id="LGHJ01000016">
    <property type="protein sequence ID" value="KPL74905.1"/>
    <property type="molecule type" value="Genomic_DNA"/>
</dbReference>
<protein>
    <submittedName>
        <fullName evidence="2">Membrane protein</fullName>
    </submittedName>
</protein>
<dbReference type="Proteomes" id="UP000050514">
    <property type="component" value="Unassembled WGS sequence"/>
</dbReference>
<dbReference type="InterPro" id="IPR003848">
    <property type="entry name" value="DUF218"/>
</dbReference>
<dbReference type="OrthoDB" id="9782395at2"/>
<gene>
    <name evidence="2" type="ORF">AC812_10285</name>
</gene>
<dbReference type="PANTHER" id="PTHR30336:SF6">
    <property type="entry name" value="INTEGRAL MEMBRANE PROTEIN"/>
    <property type="match status" value="1"/>
</dbReference>
<evidence type="ECO:0000313" key="3">
    <source>
        <dbReference type="Proteomes" id="UP000050514"/>
    </source>
</evidence>
<dbReference type="STRING" id="360411.AC812_10285"/>
<dbReference type="PANTHER" id="PTHR30336">
    <property type="entry name" value="INNER MEMBRANE PROTEIN, PROBABLE PERMEASE"/>
    <property type="match status" value="1"/>
</dbReference>
<sequence>MVKKILMFLFRFFLFTAIAIILILGIPNLIAEWFARSRQFQVTQTPFAPVAIVFGAGLTRDGQPSPVLRDRVAAAAQLYFDGKVQKILMSGDNRFVEYNEPGAMKRFALSLGVPEEDIVLDYAGRRTYDTCYRARHIFGVRQAVLVTQRFHLPRAIFTCNFLGIESVGAIADQRVYSRYAYRFWRIREIPATAMAFMDVFITRPLPVLGTPEPIFGLTDETSMQEQTHP</sequence>
<accession>A0A0P6X6A9</accession>
<dbReference type="PATRIC" id="fig|360411.5.peg.2670"/>
<dbReference type="AlphaFoldDB" id="A0A0P6X6A9"/>
<keyword evidence="3" id="KW-1185">Reference proteome</keyword>
<name>A0A0P6X6A9_9CHLR</name>
<dbReference type="CDD" id="cd06259">
    <property type="entry name" value="YdcF-like"/>
    <property type="match status" value="1"/>
</dbReference>
<evidence type="ECO:0000313" key="2">
    <source>
        <dbReference type="EMBL" id="KPL74905.1"/>
    </source>
</evidence>
<organism evidence="2 3">
    <name type="scientific">Bellilinea caldifistulae</name>
    <dbReference type="NCBI Taxonomy" id="360411"/>
    <lineage>
        <taxon>Bacteria</taxon>
        <taxon>Bacillati</taxon>
        <taxon>Chloroflexota</taxon>
        <taxon>Anaerolineae</taxon>
        <taxon>Anaerolineales</taxon>
        <taxon>Anaerolineaceae</taxon>
        <taxon>Bellilinea</taxon>
    </lineage>
</organism>
<reference evidence="2 3" key="1">
    <citation type="submission" date="2015-07" db="EMBL/GenBank/DDBJ databases">
        <title>Draft genome of Bellilinea caldifistulae DSM 17877.</title>
        <authorList>
            <person name="Hemp J."/>
            <person name="Ward L.M."/>
            <person name="Pace L.A."/>
            <person name="Fischer W.W."/>
        </authorList>
    </citation>
    <scope>NUCLEOTIDE SEQUENCE [LARGE SCALE GENOMIC DNA]</scope>
    <source>
        <strain evidence="2 3">GOMI-1</strain>
    </source>
</reference>
<proteinExistence type="predicted"/>
<dbReference type="InterPro" id="IPR051599">
    <property type="entry name" value="Cell_Envelope_Assoc"/>
</dbReference>
<evidence type="ECO:0000259" key="1">
    <source>
        <dbReference type="Pfam" id="PF02698"/>
    </source>
</evidence>
<dbReference type="Pfam" id="PF02698">
    <property type="entry name" value="DUF218"/>
    <property type="match status" value="1"/>
</dbReference>
<dbReference type="GO" id="GO:0005886">
    <property type="term" value="C:plasma membrane"/>
    <property type="evidence" value="ECO:0007669"/>
    <property type="project" value="TreeGrafter"/>
</dbReference>
<comment type="caution">
    <text evidence="2">The sequence shown here is derived from an EMBL/GenBank/DDBJ whole genome shotgun (WGS) entry which is preliminary data.</text>
</comment>
<dbReference type="RefSeq" id="WP_114676096.1">
    <property type="nucleotide sequence ID" value="NZ_DF967971.1"/>
</dbReference>
<feature type="domain" description="DUF218" evidence="1">
    <location>
        <begin position="50"/>
        <end position="167"/>
    </location>
</feature>